<evidence type="ECO:0000313" key="3">
    <source>
        <dbReference type="EMBL" id="QPJ66416.1"/>
    </source>
</evidence>
<dbReference type="PANTHER" id="PTHR35146">
    <property type="entry name" value="UPF0178 PROTEIN YAII"/>
    <property type="match status" value="1"/>
</dbReference>
<dbReference type="Pfam" id="PF02639">
    <property type="entry name" value="DUF188"/>
    <property type="match status" value="1"/>
</dbReference>
<dbReference type="AlphaFoldDB" id="A0A7T0C4J7"/>
<dbReference type="CDD" id="cd18720">
    <property type="entry name" value="PIN_YqxD-like"/>
    <property type="match status" value="1"/>
</dbReference>
<dbReference type="Proteomes" id="UP000594464">
    <property type="component" value="Chromosome"/>
</dbReference>
<protein>
    <recommendedName>
        <fullName evidence="2">UPF0178 protein G3M78_13830</fullName>
    </recommendedName>
</protein>
<name>A0A7T0C4J7_9BACT</name>
<comment type="similarity">
    <text evidence="1 2">Belongs to the UPF0178 family.</text>
</comment>
<dbReference type="PANTHER" id="PTHR35146:SF1">
    <property type="entry name" value="UPF0178 PROTEIN YAII"/>
    <property type="match status" value="1"/>
</dbReference>
<organism evidence="3 4">
    <name type="scientific">Candidatus Nitrohelix vancouverensis</name>
    <dbReference type="NCBI Taxonomy" id="2705534"/>
    <lineage>
        <taxon>Bacteria</taxon>
        <taxon>Pseudomonadati</taxon>
        <taxon>Nitrospinota/Tectimicrobiota group</taxon>
        <taxon>Nitrospinota</taxon>
        <taxon>Nitrospinia</taxon>
        <taxon>Nitrospinales</taxon>
        <taxon>Nitrospinaceae</taxon>
        <taxon>Candidatus Nitrohelix</taxon>
    </lineage>
</organism>
<sequence length="147" mass="16304">MKIWVDADACPRPVKDILFRVAERTEVSVTLVANQWLRLPDSPFIHLILVGQGADIADDEIVKQCDTGDLIITADIPLAARVVEKGALALDPRGSVYDKENIGQLLSMRNFMDSLRSAGVETGGPDIFGKKERMKFANELDRIIARR</sequence>
<evidence type="ECO:0000256" key="2">
    <source>
        <dbReference type="HAMAP-Rule" id="MF_00489"/>
    </source>
</evidence>
<accession>A0A7T0C4J7</accession>
<gene>
    <name evidence="3" type="ORF">G3M78_13830</name>
</gene>
<dbReference type="InterPro" id="IPR003791">
    <property type="entry name" value="UPF0178"/>
</dbReference>
<evidence type="ECO:0000256" key="1">
    <source>
        <dbReference type="ARBA" id="ARBA00008522"/>
    </source>
</evidence>
<evidence type="ECO:0000313" key="4">
    <source>
        <dbReference type="Proteomes" id="UP000594464"/>
    </source>
</evidence>
<dbReference type="KEGG" id="nva:G3M78_13830"/>
<dbReference type="NCBIfam" id="NF001095">
    <property type="entry name" value="PRK00124.1"/>
    <property type="match status" value="1"/>
</dbReference>
<dbReference type="EMBL" id="CP048620">
    <property type="protein sequence ID" value="QPJ66416.1"/>
    <property type="molecule type" value="Genomic_DNA"/>
</dbReference>
<proteinExistence type="inferred from homology"/>
<reference evidence="4" key="1">
    <citation type="submission" date="2020-02" db="EMBL/GenBank/DDBJ databases">
        <title>Genomic and physiological characterization of two novel Nitrospinaceae genera.</title>
        <authorList>
            <person name="Mueller A.J."/>
            <person name="Jung M.-Y."/>
            <person name="Strachan C.R."/>
            <person name="Herbold C.W."/>
            <person name="Kirkegaard R.H."/>
            <person name="Daims H."/>
        </authorList>
    </citation>
    <scope>NUCLEOTIDE SEQUENCE [LARGE SCALE GENOMIC DNA]</scope>
</reference>
<dbReference type="HAMAP" id="MF_00489">
    <property type="entry name" value="UPF0178"/>
    <property type="match status" value="1"/>
</dbReference>